<sequence length="253" mass="29853">MSKKIFSYNVESFRKKLIIRTSLVLSMFLLFLIYNTFQLPGSERGKFLMIFAPLFFLLVWFMKKNFSKQVDILKNGRVEIEGGMLKQFDSGGSCASIRLKDIEKITHDKFRSYDRLVIETKEKIYPIVNIKDFNEFKETIESNANLKAELDETEISLFTMRTALFFVPSLAFAIVTYIPELRIRFPFLNKETGMLFFNVNLIIFFLYMPEKKNYILPGFSLKRRMLFISLMVFFFQVYTALSKAGFFDREPKI</sequence>
<evidence type="ECO:0000256" key="1">
    <source>
        <dbReference type="SAM" id="Phobius"/>
    </source>
</evidence>
<accession>A0ABM7UL88</accession>
<keyword evidence="3" id="KW-1185">Reference proteome</keyword>
<reference evidence="2 3" key="1">
    <citation type="submission" date="2021-08" db="EMBL/GenBank/DDBJ databases">
        <title>Complete genome sequence of Leptospira kobayashii strain E30.</title>
        <authorList>
            <person name="Nakao R."/>
            <person name="Nakamura S."/>
            <person name="Masuzawa T."/>
            <person name="Koizumi N."/>
        </authorList>
    </citation>
    <scope>NUCLEOTIDE SEQUENCE [LARGE SCALE GENOMIC DNA]</scope>
    <source>
        <strain evidence="2 3">E30</strain>
    </source>
</reference>
<protein>
    <recommendedName>
        <fullName evidence="4">Permease</fullName>
    </recommendedName>
</protein>
<proteinExistence type="predicted"/>
<gene>
    <name evidence="2" type="ORF">LPTSP3_g25140</name>
</gene>
<keyword evidence="1" id="KW-0812">Transmembrane</keyword>
<dbReference type="RefSeq" id="WP_109019024.1">
    <property type="nucleotide sequence ID" value="NZ_AP025028.1"/>
</dbReference>
<feature type="transmembrane region" description="Helical" evidence="1">
    <location>
        <begin position="221"/>
        <end position="241"/>
    </location>
</feature>
<organism evidence="2 3">
    <name type="scientific">Leptospira kobayashii</name>
    <dbReference type="NCBI Taxonomy" id="1917830"/>
    <lineage>
        <taxon>Bacteria</taxon>
        <taxon>Pseudomonadati</taxon>
        <taxon>Spirochaetota</taxon>
        <taxon>Spirochaetia</taxon>
        <taxon>Leptospirales</taxon>
        <taxon>Leptospiraceae</taxon>
        <taxon>Leptospira</taxon>
    </lineage>
</organism>
<evidence type="ECO:0000313" key="3">
    <source>
        <dbReference type="Proteomes" id="UP000245263"/>
    </source>
</evidence>
<evidence type="ECO:0000313" key="2">
    <source>
        <dbReference type="EMBL" id="BDA79584.1"/>
    </source>
</evidence>
<keyword evidence="1" id="KW-0472">Membrane</keyword>
<dbReference type="Proteomes" id="UP000245263">
    <property type="component" value="Chromosome 1"/>
</dbReference>
<feature type="transmembrane region" description="Helical" evidence="1">
    <location>
        <begin position="192"/>
        <end position="209"/>
    </location>
</feature>
<dbReference type="EMBL" id="AP025028">
    <property type="protein sequence ID" value="BDA79584.1"/>
    <property type="molecule type" value="Genomic_DNA"/>
</dbReference>
<name>A0ABM7UL88_9LEPT</name>
<evidence type="ECO:0008006" key="4">
    <source>
        <dbReference type="Google" id="ProtNLM"/>
    </source>
</evidence>
<feature type="transmembrane region" description="Helical" evidence="1">
    <location>
        <begin position="21"/>
        <end position="39"/>
    </location>
</feature>
<feature type="transmembrane region" description="Helical" evidence="1">
    <location>
        <begin position="45"/>
        <end position="62"/>
    </location>
</feature>
<keyword evidence="1" id="KW-1133">Transmembrane helix</keyword>
<feature type="transmembrane region" description="Helical" evidence="1">
    <location>
        <begin position="163"/>
        <end position="180"/>
    </location>
</feature>